<organism evidence="2 3">
    <name type="scientific">Sinosporangium album</name>
    <dbReference type="NCBI Taxonomy" id="504805"/>
    <lineage>
        <taxon>Bacteria</taxon>
        <taxon>Bacillati</taxon>
        <taxon>Actinomycetota</taxon>
        <taxon>Actinomycetes</taxon>
        <taxon>Streptosporangiales</taxon>
        <taxon>Streptosporangiaceae</taxon>
        <taxon>Sinosporangium</taxon>
    </lineage>
</organism>
<accession>A0A1G8EJA4</accession>
<dbReference type="EMBL" id="FNCN01000020">
    <property type="protein sequence ID" value="SDH69906.1"/>
    <property type="molecule type" value="Genomic_DNA"/>
</dbReference>
<reference evidence="2 3" key="1">
    <citation type="submission" date="2016-10" db="EMBL/GenBank/DDBJ databases">
        <authorList>
            <person name="de Groot N.N."/>
        </authorList>
    </citation>
    <scope>NUCLEOTIDE SEQUENCE [LARGE SCALE GENOMIC DNA]</scope>
    <source>
        <strain evidence="2 3">CPCC 201354</strain>
    </source>
</reference>
<evidence type="ECO:0000313" key="2">
    <source>
        <dbReference type="EMBL" id="SDH69906.1"/>
    </source>
</evidence>
<feature type="compositionally biased region" description="Low complexity" evidence="1">
    <location>
        <begin position="1"/>
        <end position="19"/>
    </location>
</feature>
<gene>
    <name evidence="2" type="ORF">SAMN05421505_120123</name>
</gene>
<dbReference type="RefSeq" id="WP_093172322.1">
    <property type="nucleotide sequence ID" value="NZ_FNCN01000020.1"/>
</dbReference>
<feature type="region of interest" description="Disordered" evidence="1">
    <location>
        <begin position="1"/>
        <end position="27"/>
    </location>
</feature>
<name>A0A1G8EJA4_9ACTN</name>
<sequence length="86" mass="9229">MNPTTRATTEPEPAAPTGPSRNPDGTYSHEFLLWEARLAARATTADPPDTRPQWVIEDAPHFTATPGSWLADTLPALPTLTPAAHS</sequence>
<dbReference type="STRING" id="504805.SAMN05421505_120123"/>
<evidence type="ECO:0000256" key="1">
    <source>
        <dbReference type="SAM" id="MobiDB-lite"/>
    </source>
</evidence>
<dbReference type="AlphaFoldDB" id="A0A1G8EJA4"/>
<protein>
    <submittedName>
        <fullName evidence="2">Uncharacterized protein</fullName>
    </submittedName>
</protein>
<keyword evidence="3" id="KW-1185">Reference proteome</keyword>
<evidence type="ECO:0000313" key="3">
    <source>
        <dbReference type="Proteomes" id="UP000198923"/>
    </source>
</evidence>
<dbReference type="Proteomes" id="UP000198923">
    <property type="component" value="Unassembled WGS sequence"/>
</dbReference>
<proteinExistence type="predicted"/>